<dbReference type="EMBL" id="CP020028">
    <property type="protein sequence ID" value="ASR47775.1"/>
    <property type="molecule type" value="Genomic_DNA"/>
</dbReference>
<sequence>MKRCGIIVVLIGLLSFVSTALADEATKHDEHGQAGHEAVQELQNPIKEEMTSDMQMDDTHSHSMTMEEHHNMDMGTSKDSVDPNQSAESGGHGGHGGHGEEVVETPPNIPVLSIFAGIMAGFILYGACRKWLLKKGRAQA</sequence>
<feature type="transmembrane region" description="Helical" evidence="2">
    <location>
        <begin position="109"/>
        <end position="128"/>
    </location>
</feature>
<keyword evidence="2" id="KW-1133">Transmembrane helix</keyword>
<feature type="compositionally biased region" description="Basic and acidic residues" evidence="1">
    <location>
        <begin position="57"/>
        <end position="72"/>
    </location>
</feature>
<dbReference type="Proteomes" id="UP000214666">
    <property type="component" value="Chromosome"/>
</dbReference>
<evidence type="ECO:0000313" key="4">
    <source>
        <dbReference type="EMBL" id="ASR47775.1"/>
    </source>
</evidence>
<accession>A0A222WNP9</accession>
<feature type="chain" id="PRO_5012149277" description="Copper resistance protein CopC" evidence="3">
    <location>
        <begin position="23"/>
        <end position="140"/>
    </location>
</feature>
<reference evidence="4 5" key="1">
    <citation type="submission" date="2017-03" db="EMBL/GenBank/DDBJ databases">
        <title>Complete genome sequence of Paenibacillus Kribbensis producing bioflocculants.</title>
        <authorList>
            <person name="Lee H.-G."/>
            <person name="Oh H.-M."/>
        </authorList>
    </citation>
    <scope>NUCLEOTIDE SEQUENCE [LARGE SCALE GENOMIC DNA]</scope>
    <source>
        <strain evidence="4 5">AM49</strain>
    </source>
</reference>
<dbReference type="STRING" id="172713.GCA_001705305_01633"/>
<keyword evidence="3" id="KW-0732">Signal</keyword>
<protein>
    <recommendedName>
        <fullName evidence="6">Copper resistance protein CopC</fullName>
    </recommendedName>
</protein>
<evidence type="ECO:0000256" key="3">
    <source>
        <dbReference type="SAM" id="SignalP"/>
    </source>
</evidence>
<organism evidence="4 5">
    <name type="scientific">Paenibacillus kribbensis</name>
    <dbReference type="NCBI Taxonomy" id="172713"/>
    <lineage>
        <taxon>Bacteria</taxon>
        <taxon>Bacillati</taxon>
        <taxon>Bacillota</taxon>
        <taxon>Bacilli</taxon>
        <taxon>Bacillales</taxon>
        <taxon>Paenibacillaceae</taxon>
        <taxon>Paenibacillus</taxon>
    </lineage>
</organism>
<evidence type="ECO:0000313" key="5">
    <source>
        <dbReference type="Proteomes" id="UP000214666"/>
    </source>
</evidence>
<feature type="signal peptide" evidence="3">
    <location>
        <begin position="1"/>
        <end position="22"/>
    </location>
</feature>
<evidence type="ECO:0000256" key="2">
    <source>
        <dbReference type="SAM" id="Phobius"/>
    </source>
</evidence>
<feature type="region of interest" description="Disordered" evidence="1">
    <location>
        <begin position="54"/>
        <end position="104"/>
    </location>
</feature>
<keyword evidence="2" id="KW-0472">Membrane</keyword>
<dbReference type="AlphaFoldDB" id="A0A222WNP9"/>
<evidence type="ECO:0008006" key="6">
    <source>
        <dbReference type="Google" id="ProtNLM"/>
    </source>
</evidence>
<dbReference type="RefSeq" id="WP_094155329.1">
    <property type="nucleotide sequence ID" value="NZ_CP020028.1"/>
</dbReference>
<proteinExistence type="predicted"/>
<dbReference type="OrthoDB" id="9895980at2"/>
<name>A0A222WNP9_9BACL</name>
<dbReference type="KEGG" id="pkb:B4V02_14355"/>
<keyword evidence="5" id="KW-1185">Reference proteome</keyword>
<evidence type="ECO:0000256" key="1">
    <source>
        <dbReference type="SAM" id="MobiDB-lite"/>
    </source>
</evidence>
<gene>
    <name evidence="4" type="ORF">B4V02_14355</name>
</gene>
<keyword evidence="2" id="KW-0812">Transmembrane</keyword>